<proteinExistence type="inferred from homology"/>
<dbReference type="GO" id="GO:0005576">
    <property type="term" value="C:extracellular region"/>
    <property type="evidence" value="ECO:0007669"/>
    <property type="project" value="UniProtKB-SubCell"/>
</dbReference>
<dbReference type="AlphaFoldDB" id="A0A7W9YFT6"/>
<dbReference type="Proteomes" id="UP000546642">
    <property type="component" value="Unassembled WGS sequence"/>
</dbReference>
<comment type="subunit">
    <text evidence="3">Homodimer.</text>
</comment>
<dbReference type="PRINTS" id="PR00294">
    <property type="entry name" value="SSBTLNINHBTR"/>
</dbReference>
<evidence type="ECO:0000256" key="6">
    <source>
        <dbReference type="ARBA" id="ARBA00022900"/>
    </source>
</evidence>
<comment type="subcellular location">
    <subcellularLocation>
        <location evidence="1">Secreted</location>
    </subcellularLocation>
</comment>
<dbReference type="Pfam" id="PF00720">
    <property type="entry name" value="SSI"/>
    <property type="match status" value="1"/>
</dbReference>
<evidence type="ECO:0000256" key="1">
    <source>
        <dbReference type="ARBA" id="ARBA00004613"/>
    </source>
</evidence>
<keyword evidence="4" id="KW-0964">Secreted</keyword>
<name>A0A7W9YFT6_9ACTN</name>
<feature type="chain" id="PRO_5030887599" description="Subtilisin inhibitor domain-containing protein" evidence="9">
    <location>
        <begin position="25"/>
        <end position="144"/>
    </location>
</feature>
<evidence type="ECO:0000259" key="10">
    <source>
        <dbReference type="Pfam" id="PF00720"/>
    </source>
</evidence>
<evidence type="ECO:0000256" key="3">
    <source>
        <dbReference type="ARBA" id="ARBA00011738"/>
    </source>
</evidence>
<protein>
    <recommendedName>
        <fullName evidence="10">Subtilisin inhibitor domain-containing protein</fullName>
    </recommendedName>
</protein>
<evidence type="ECO:0000256" key="7">
    <source>
        <dbReference type="ARBA" id="ARBA00023157"/>
    </source>
</evidence>
<dbReference type="GO" id="GO:0004867">
    <property type="term" value="F:serine-type endopeptidase inhibitor activity"/>
    <property type="evidence" value="ECO:0007669"/>
    <property type="project" value="UniProtKB-KW"/>
</dbReference>
<reference evidence="11 12" key="1">
    <citation type="submission" date="2020-08" db="EMBL/GenBank/DDBJ databases">
        <title>Sequencing the genomes of 1000 actinobacteria strains.</title>
        <authorList>
            <person name="Klenk H.-P."/>
        </authorList>
    </citation>
    <scope>NUCLEOTIDE SEQUENCE [LARGE SCALE GENOMIC DNA]</scope>
    <source>
        <strain evidence="11 12">DSM 46659</strain>
    </source>
</reference>
<organism evidence="11 12">
    <name type="scientific">Nocardiopsis mwathae</name>
    <dbReference type="NCBI Taxonomy" id="1472723"/>
    <lineage>
        <taxon>Bacteria</taxon>
        <taxon>Bacillati</taxon>
        <taxon>Actinomycetota</taxon>
        <taxon>Actinomycetes</taxon>
        <taxon>Streptosporangiales</taxon>
        <taxon>Nocardiopsidaceae</taxon>
        <taxon>Nocardiopsis</taxon>
    </lineage>
</organism>
<evidence type="ECO:0000256" key="2">
    <source>
        <dbReference type="ARBA" id="ARBA00010472"/>
    </source>
</evidence>
<keyword evidence="5 8" id="KW-0646">Protease inhibitor</keyword>
<comment type="caution">
    <text evidence="11">The sequence shown here is derived from an EMBL/GenBank/DDBJ whole genome shotgun (WGS) entry which is preliminary data.</text>
</comment>
<gene>
    <name evidence="11" type="ORF">HNR23_001430</name>
</gene>
<dbReference type="InterPro" id="IPR036819">
    <property type="entry name" value="Subtilisin_inhibitor-like_sf"/>
</dbReference>
<evidence type="ECO:0000313" key="11">
    <source>
        <dbReference type="EMBL" id="MBB6171370.1"/>
    </source>
</evidence>
<keyword evidence="6 8" id="KW-0722">Serine protease inhibitor</keyword>
<keyword evidence="9" id="KW-0732">Signal</keyword>
<feature type="signal peptide" evidence="9">
    <location>
        <begin position="1"/>
        <end position="24"/>
    </location>
</feature>
<dbReference type="EMBL" id="JACHDS010000001">
    <property type="protein sequence ID" value="MBB6171370.1"/>
    <property type="molecule type" value="Genomic_DNA"/>
</dbReference>
<evidence type="ECO:0000256" key="8">
    <source>
        <dbReference type="RuleBase" id="RU003471"/>
    </source>
</evidence>
<sequence>MRKPSLAGVLTAIALIGGLLPASAAPAIAGAPDNTERRPGAVLHFFRGEATITRDTPIAREHVGTLICNPNTGDHSRADEACAAIRTAEGRFEAIPPRDAACTLEYRPVPMEVFGVWDGTPIHYARTFGNPCLVGVEAAGIFDF</sequence>
<comment type="similarity">
    <text evidence="2 8">Belongs to the protease inhibitor I16 (SSI) family.</text>
</comment>
<keyword evidence="7" id="KW-1015">Disulfide bond</keyword>
<evidence type="ECO:0000313" key="12">
    <source>
        <dbReference type="Proteomes" id="UP000546642"/>
    </source>
</evidence>
<evidence type="ECO:0000256" key="4">
    <source>
        <dbReference type="ARBA" id="ARBA00022525"/>
    </source>
</evidence>
<dbReference type="RefSeq" id="WP_184074651.1">
    <property type="nucleotide sequence ID" value="NZ_JACHDS010000001.1"/>
</dbReference>
<evidence type="ECO:0000256" key="5">
    <source>
        <dbReference type="ARBA" id="ARBA00022690"/>
    </source>
</evidence>
<dbReference type="SUPFAM" id="SSF55399">
    <property type="entry name" value="Subtilisin inhibitor"/>
    <property type="match status" value="1"/>
</dbReference>
<dbReference type="InterPro" id="IPR023549">
    <property type="entry name" value="Subtilisin_inhibitor"/>
</dbReference>
<dbReference type="InterPro" id="IPR000691">
    <property type="entry name" value="Prot_inh_I16_SSI"/>
</dbReference>
<feature type="domain" description="Subtilisin inhibitor" evidence="10">
    <location>
        <begin position="60"/>
        <end position="130"/>
    </location>
</feature>
<accession>A0A7W9YFT6</accession>
<evidence type="ECO:0000256" key="9">
    <source>
        <dbReference type="SAM" id="SignalP"/>
    </source>
</evidence>
<keyword evidence="12" id="KW-1185">Reference proteome</keyword>
<dbReference type="Gene3D" id="3.30.350.10">
    <property type="entry name" value="Subtilisin inhibitor-like"/>
    <property type="match status" value="1"/>
</dbReference>